<dbReference type="InterPro" id="IPR042072">
    <property type="entry name" value="DsrC-like_C"/>
</dbReference>
<keyword evidence="2" id="KW-0963">Cytoplasm</keyword>
<dbReference type="NCBIfam" id="TIGR03342">
    <property type="entry name" value="dsrC_tusE_dsvC"/>
    <property type="match status" value="1"/>
</dbReference>
<accession>A0A520RVK5</accession>
<dbReference type="PANTHER" id="PTHR37010">
    <property type="entry name" value="SULFURTRANSFERASE TUSE"/>
    <property type="match status" value="1"/>
</dbReference>
<dbReference type="PIRSF" id="PIRSF006223">
    <property type="entry name" value="DsrC_TusE"/>
    <property type="match status" value="1"/>
</dbReference>
<evidence type="ECO:0000256" key="1">
    <source>
        <dbReference type="ARBA" id="ARBA00004496"/>
    </source>
</evidence>
<comment type="function">
    <text evidence="3">Part of a sulfur-relay system.</text>
</comment>
<name>A0A520RVK5_9GAMM</name>
<dbReference type="InterPro" id="IPR007453">
    <property type="entry name" value="DsrC/TusE"/>
</dbReference>
<dbReference type="InterPro" id="IPR025526">
    <property type="entry name" value="DsrC-like_dom_sf"/>
</dbReference>
<dbReference type="SUPFAM" id="SSF69721">
    <property type="entry name" value="DsrC, the gamma subunit of dissimilatory sulfite reductase"/>
    <property type="match status" value="1"/>
</dbReference>
<comment type="caution">
    <text evidence="5">The sequence shown here is derived from an EMBL/GenBank/DDBJ whole genome shotgun (WGS) entry which is preliminary data.</text>
</comment>
<dbReference type="GO" id="GO:0005737">
    <property type="term" value="C:cytoplasm"/>
    <property type="evidence" value="ECO:0007669"/>
    <property type="project" value="UniProtKB-SubCell"/>
</dbReference>
<dbReference type="GO" id="GO:0016740">
    <property type="term" value="F:transferase activity"/>
    <property type="evidence" value="ECO:0007669"/>
    <property type="project" value="UniProtKB-KW"/>
</dbReference>
<organism evidence="5 6">
    <name type="scientific">OM182 bacterium</name>
    <dbReference type="NCBI Taxonomy" id="2510334"/>
    <lineage>
        <taxon>Bacteria</taxon>
        <taxon>Pseudomonadati</taxon>
        <taxon>Pseudomonadota</taxon>
        <taxon>Gammaproteobacteria</taxon>
        <taxon>OMG group</taxon>
        <taxon>OM182 clade</taxon>
    </lineage>
</organism>
<reference evidence="5 6" key="1">
    <citation type="submission" date="2019-02" db="EMBL/GenBank/DDBJ databases">
        <title>Prokaryotic population dynamics and viral predation in marine succession experiment using metagenomics: the confinement effect.</title>
        <authorList>
            <person name="Haro-Moreno J.M."/>
            <person name="Rodriguez-Valera F."/>
            <person name="Lopez-Perez M."/>
        </authorList>
    </citation>
    <scope>NUCLEOTIDE SEQUENCE [LARGE SCALE GENOMIC DNA]</scope>
    <source>
        <strain evidence="5">MED-G158</strain>
    </source>
</reference>
<feature type="active site" description="Cysteine persulfide intermediate" evidence="4">
    <location>
        <position position="103"/>
    </location>
</feature>
<gene>
    <name evidence="5" type="primary">tusE</name>
    <name evidence="5" type="ORF">EVA69_06125</name>
</gene>
<comment type="similarity">
    <text evidence="3">Belongs to the dsrC/tusE family.</text>
</comment>
<evidence type="ECO:0000256" key="4">
    <source>
        <dbReference type="PIRSR" id="PIRSR006223-50"/>
    </source>
</evidence>
<dbReference type="InterPro" id="IPR043163">
    <property type="entry name" value="DsrC-like_N"/>
</dbReference>
<evidence type="ECO:0000313" key="6">
    <source>
        <dbReference type="Proteomes" id="UP000320404"/>
    </source>
</evidence>
<dbReference type="Pfam" id="PF04358">
    <property type="entry name" value="DsrC"/>
    <property type="match status" value="1"/>
</dbReference>
<dbReference type="GO" id="GO:0097163">
    <property type="term" value="F:sulfur carrier activity"/>
    <property type="evidence" value="ECO:0007669"/>
    <property type="project" value="TreeGrafter"/>
</dbReference>
<proteinExistence type="inferred from homology"/>
<keyword evidence="3" id="KW-0808">Transferase</keyword>
<evidence type="ECO:0000256" key="2">
    <source>
        <dbReference type="ARBA" id="ARBA00022490"/>
    </source>
</evidence>
<evidence type="ECO:0000256" key="3">
    <source>
        <dbReference type="PIRNR" id="PIRNR006223"/>
    </source>
</evidence>
<dbReference type="Gene3D" id="1.10.10.370">
    <property type="entry name" value="DsrC-like protein, C-terminal domain"/>
    <property type="match status" value="1"/>
</dbReference>
<sequence>MENINVDKEGYLRNLDDWTESAAQNLAAGEGISLTPAHWEVINLLRKFHLRYQISPASRALINYMKKELGAEKGRSVYIMKLFGGSAAKTAAKIAGLPKPDNCI</sequence>
<evidence type="ECO:0000313" key="5">
    <source>
        <dbReference type="EMBL" id="RZO74283.1"/>
    </source>
</evidence>
<dbReference type="EC" id="2.8.1.-" evidence="3"/>
<comment type="subcellular location">
    <subcellularLocation>
        <location evidence="1">Cytoplasm</location>
    </subcellularLocation>
</comment>
<dbReference type="Proteomes" id="UP000320404">
    <property type="component" value="Unassembled WGS sequence"/>
</dbReference>
<dbReference type="Gene3D" id="3.30.1420.10">
    <property type="match status" value="1"/>
</dbReference>
<dbReference type="AlphaFoldDB" id="A0A520RVK5"/>
<protein>
    <recommendedName>
        <fullName evidence="3">Sulfurtransferase</fullName>
        <ecNumber evidence="3">2.8.1.-</ecNumber>
    </recommendedName>
</protein>
<dbReference type="PANTHER" id="PTHR37010:SF1">
    <property type="entry name" value="SULFURTRANSFERASE TUSE"/>
    <property type="match status" value="1"/>
</dbReference>
<dbReference type="GO" id="GO:0002143">
    <property type="term" value="P:tRNA wobble position uridine thiolation"/>
    <property type="evidence" value="ECO:0007669"/>
    <property type="project" value="TreeGrafter"/>
</dbReference>
<dbReference type="EMBL" id="SHAH01000107">
    <property type="protein sequence ID" value="RZO74283.1"/>
    <property type="molecule type" value="Genomic_DNA"/>
</dbReference>